<keyword evidence="3" id="KW-1185">Reference proteome</keyword>
<organism evidence="2 3">
    <name type="scientific">Mytilus edulis</name>
    <name type="common">Blue mussel</name>
    <dbReference type="NCBI Taxonomy" id="6550"/>
    <lineage>
        <taxon>Eukaryota</taxon>
        <taxon>Metazoa</taxon>
        <taxon>Spiralia</taxon>
        <taxon>Lophotrochozoa</taxon>
        <taxon>Mollusca</taxon>
        <taxon>Bivalvia</taxon>
        <taxon>Autobranchia</taxon>
        <taxon>Pteriomorphia</taxon>
        <taxon>Mytilida</taxon>
        <taxon>Mytiloidea</taxon>
        <taxon>Mytilidae</taxon>
        <taxon>Mytilinae</taxon>
        <taxon>Mytilus</taxon>
    </lineage>
</organism>
<dbReference type="Proteomes" id="UP000683360">
    <property type="component" value="Unassembled WGS sequence"/>
</dbReference>
<accession>A0A8S3R3A6</accession>
<dbReference type="InterPro" id="IPR016186">
    <property type="entry name" value="C-type_lectin-like/link_sf"/>
</dbReference>
<dbReference type="AlphaFoldDB" id="A0A8S3R3A6"/>
<dbReference type="Gene3D" id="3.10.100.10">
    <property type="entry name" value="Mannose-Binding Protein A, subunit A"/>
    <property type="match status" value="1"/>
</dbReference>
<sequence length="227" mass="25902">MTAGETVINNNALESEIYNGRTFKDGCTNKGYFYDLHSNTCLKMFWDGDGKTWKDARSHCQANGGDLISLTTLSKWEFVIQFTSCQTNMWIGLKDKLWVTNATFENVFNVSVQLNDYDGRYPNDSEPGCGKFSIRSTTVLQDESCNERLKNMYLCEILNFVNEGVAEQSHIQCAIECSSFYSPHCQPFLWNGIDETCMTIDNIVKRDVDVSMQLATFVPYKDGEYHL</sequence>
<proteinExistence type="predicted"/>
<dbReference type="SUPFAM" id="SSF56436">
    <property type="entry name" value="C-type lectin-like"/>
    <property type="match status" value="1"/>
</dbReference>
<evidence type="ECO:0000259" key="1">
    <source>
        <dbReference type="PROSITE" id="PS50041"/>
    </source>
</evidence>
<dbReference type="EMBL" id="CAJPWZ010000837">
    <property type="protein sequence ID" value="CAG2201254.1"/>
    <property type="molecule type" value="Genomic_DNA"/>
</dbReference>
<evidence type="ECO:0000313" key="3">
    <source>
        <dbReference type="Proteomes" id="UP000683360"/>
    </source>
</evidence>
<dbReference type="InterPro" id="IPR001304">
    <property type="entry name" value="C-type_lectin-like"/>
</dbReference>
<dbReference type="CDD" id="cd00037">
    <property type="entry name" value="CLECT"/>
    <property type="match status" value="1"/>
</dbReference>
<dbReference type="PROSITE" id="PS50041">
    <property type="entry name" value="C_TYPE_LECTIN_2"/>
    <property type="match status" value="1"/>
</dbReference>
<dbReference type="InterPro" id="IPR016187">
    <property type="entry name" value="CTDL_fold"/>
</dbReference>
<comment type="caution">
    <text evidence="2">The sequence shown here is derived from an EMBL/GenBank/DDBJ whole genome shotgun (WGS) entry which is preliminary data.</text>
</comment>
<gene>
    <name evidence="2" type="ORF">MEDL_15885</name>
</gene>
<protein>
    <submittedName>
        <fullName evidence="2">MRC</fullName>
    </submittedName>
</protein>
<evidence type="ECO:0000313" key="2">
    <source>
        <dbReference type="EMBL" id="CAG2201254.1"/>
    </source>
</evidence>
<dbReference type="OrthoDB" id="6055628at2759"/>
<dbReference type="SMART" id="SM00034">
    <property type="entry name" value="CLECT"/>
    <property type="match status" value="1"/>
</dbReference>
<name>A0A8S3R3A6_MYTED</name>
<reference evidence="2" key="1">
    <citation type="submission" date="2021-03" db="EMBL/GenBank/DDBJ databases">
        <authorList>
            <person name="Bekaert M."/>
        </authorList>
    </citation>
    <scope>NUCLEOTIDE SEQUENCE</scope>
</reference>
<feature type="domain" description="C-type lectin" evidence="1">
    <location>
        <begin position="37"/>
        <end position="149"/>
    </location>
</feature>
<dbReference type="Pfam" id="PF00059">
    <property type="entry name" value="Lectin_C"/>
    <property type="match status" value="1"/>
</dbReference>